<proteinExistence type="predicted"/>
<keyword evidence="1" id="KW-1133">Transmembrane helix</keyword>
<gene>
    <name evidence="2" type="ORF">SDC9_198119</name>
</gene>
<reference evidence="2" key="1">
    <citation type="submission" date="2019-08" db="EMBL/GenBank/DDBJ databases">
        <authorList>
            <person name="Kucharzyk K."/>
            <person name="Murdoch R.W."/>
            <person name="Higgins S."/>
            <person name="Loffler F."/>
        </authorList>
    </citation>
    <scope>NUCLEOTIDE SEQUENCE</scope>
</reference>
<organism evidence="2">
    <name type="scientific">bioreactor metagenome</name>
    <dbReference type="NCBI Taxonomy" id="1076179"/>
    <lineage>
        <taxon>unclassified sequences</taxon>
        <taxon>metagenomes</taxon>
        <taxon>ecological metagenomes</taxon>
    </lineage>
</organism>
<keyword evidence="1" id="KW-0472">Membrane</keyword>
<sequence length="82" mass="8677">MNSAQTTAFKNAVGGISGGYLPGDFALLLGLIAATALLLWAAYIVFRLGDEFLAGRIPAPKLFAYKVRVLVLVLLVVSILNV</sequence>
<evidence type="ECO:0000256" key="1">
    <source>
        <dbReference type="SAM" id="Phobius"/>
    </source>
</evidence>
<dbReference type="AlphaFoldDB" id="A0A645II28"/>
<accession>A0A645II28</accession>
<evidence type="ECO:0000313" key="2">
    <source>
        <dbReference type="EMBL" id="MPN50492.1"/>
    </source>
</evidence>
<keyword evidence="1" id="KW-0812">Transmembrane</keyword>
<evidence type="ECO:0008006" key="3">
    <source>
        <dbReference type="Google" id="ProtNLM"/>
    </source>
</evidence>
<feature type="transmembrane region" description="Helical" evidence="1">
    <location>
        <begin position="25"/>
        <end position="46"/>
    </location>
</feature>
<comment type="caution">
    <text evidence="2">The sequence shown here is derived from an EMBL/GenBank/DDBJ whole genome shotgun (WGS) entry which is preliminary data.</text>
</comment>
<feature type="transmembrane region" description="Helical" evidence="1">
    <location>
        <begin position="62"/>
        <end position="80"/>
    </location>
</feature>
<name>A0A645II28_9ZZZZ</name>
<dbReference type="EMBL" id="VSSQ01114730">
    <property type="protein sequence ID" value="MPN50492.1"/>
    <property type="molecule type" value="Genomic_DNA"/>
</dbReference>
<protein>
    <recommendedName>
        <fullName evidence="3">TIGR03758 family integrating conjugative element protein</fullName>
    </recommendedName>
</protein>